<evidence type="ECO:0000313" key="2">
    <source>
        <dbReference type="EMBL" id="CAJ1078315.1"/>
    </source>
</evidence>
<reference evidence="2" key="1">
    <citation type="submission" date="2023-08" db="EMBL/GenBank/DDBJ databases">
        <authorList>
            <person name="Alioto T."/>
            <person name="Alioto T."/>
            <person name="Gomez Garrido J."/>
        </authorList>
    </citation>
    <scope>NUCLEOTIDE SEQUENCE</scope>
</reference>
<keyword evidence="3" id="KW-1185">Reference proteome</keyword>
<evidence type="ECO:0000313" key="3">
    <source>
        <dbReference type="Proteomes" id="UP001178508"/>
    </source>
</evidence>
<accession>A0AAV1GY72</accession>
<dbReference type="Proteomes" id="UP001178508">
    <property type="component" value="Chromosome 17"/>
</dbReference>
<dbReference type="EMBL" id="OY660880">
    <property type="protein sequence ID" value="CAJ1078315.1"/>
    <property type="molecule type" value="Genomic_DNA"/>
</dbReference>
<evidence type="ECO:0000256" key="1">
    <source>
        <dbReference type="SAM" id="MobiDB-lite"/>
    </source>
</evidence>
<feature type="compositionally biased region" description="Polar residues" evidence="1">
    <location>
        <begin position="15"/>
        <end position="25"/>
    </location>
</feature>
<gene>
    <name evidence="2" type="ORF">XNOV1_A040644</name>
</gene>
<protein>
    <submittedName>
        <fullName evidence="2">Uncharacterized protein LOC121624267</fullName>
    </submittedName>
</protein>
<name>A0AAV1GY72_XYRNO</name>
<dbReference type="AlphaFoldDB" id="A0AAV1GY72"/>
<sequence>MPPSMPPSMPPPAYSGSQRPVQGQTRDPWAPEGLRAQVLKPWGRSSDIFSINSSSTGLFKLRTRGLFPPRPPATGRVKTTLIGNPAKATILDQELSSLLSKGAIEPVDPLSQIGGFHLTYFIITKKTADSAPF</sequence>
<organism evidence="2 3">
    <name type="scientific">Xyrichtys novacula</name>
    <name type="common">Pearly razorfish</name>
    <name type="synonym">Hemipteronotus novacula</name>
    <dbReference type="NCBI Taxonomy" id="13765"/>
    <lineage>
        <taxon>Eukaryota</taxon>
        <taxon>Metazoa</taxon>
        <taxon>Chordata</taxon>
        <taxon>Craniata</taxon>
        <taxon>Vertebrata</taxon>
        <taxon>Euteleostomi</taxon>
        <taxon>Actinopterygii</taxon>
        <taxon>Neopterygii</taxon>
        <taxon>Teleostei</taxon>
        <taxon>Neoteleostei</taxon>
        <taxon>Acanthomorphata</taxon>
        <taxon>Eupercaria</taxon>
        <taxon>Labriformes</taxon>
        <taxon>Labridae</taxon>
        <taxon>Xyrichtys</taxon>
    </lineage>
</organism>
<proteinExistence type="predicted"/>
<feature type="region of interest" description="Disordered" evidence="1">
    <location>
        <begin position="1"/>
        <end position="30"/>
    </location>
</feature>
<feature type="compositionally biased region" description="Pro residues" evidence="1">
    <location>
        <begin position="1"/>
        <end position="13"/>
    </location>
</feature>